<dbReference type="SUPFAM" id="SSF47384">
    <property type="entry name" value="Homodimeric domain of signal transducing histidine kinase"/>
    <property type="match status" value="1"/>
</dbReference>
<dbReference type="SMART" id="SM00387">
    <property type="entry name" value="HATPase_c"/>
    <property type="match status" value="1"/>
</dbReference>
<keyword evidence="8" id="KW-0418">Kinase</keyword>
<dbReference type="Proteomes" id="UP000252884">
    <property type="component" value="Unassembled WGS sequence"/>
</dbReference>
<dbReference type="SMART" id="SM00448">
    <property type="entry name" value="REC"/>
    <property type="match status" value="2"/>
</dbReference>
<evidence type="ECO:0000256" key="4">
    <source>
        <dbReference type="PROSITE-ProRule" id="PRU00169"/>
    </source>
</evidence>
<dbReference type="RefSeq" id="WP_114472348.1">
    <property type="nucleotide sequence ID" value="NZ_QPJK01000015.1"/>
</dbReference>
<dbReference type="InterPro" id="IPR011006">
    <property type="entry name" value="CheY-like_superfamily"/>
</dbReference>
<feature type="region of interest" description="Disordered" evidence="5">
    <location>
        <begin position="138"/>
        <end position="172"/>
    </location>
</feature>
<dbReference type="InterPro" id="IPR005467">
    <property type="entry name" value="His_kinase_dom"/>
</dbReference>
<dbReference type="PANTHER" id="PTHR43547">
    <property type="entry name" value="TWO-COMPONENT HISTIDINE KINASE"/>
    <property type="match status" value="1"/>
</dbReference>
<comment type="catalytic activity">
    <reaction evidence="1">
        <text>ATP + protein L-histidine = ADP + protein N-phospho-L-histidine.</text>
        <dbReference type="EC" id="2.7.13.3"/>
    </reaction>
</comment>
<evidence type="ECO:0000256" key="1">
    <source>
        <dbReference type="ARBA" id="ARBA00000085"/>
    </source>
</evidence>
<dbReference type="AlphaFoldDB" id="A0A368X9U3"/>
<feature type="compositionally biased region" description="Low complexity" evidence="5">
    <location>
        <begin position="138"/>
        <end position="165"/>
    </location>
</feature>
<dbReference type="PROSITE" id="PS50110">
    <property type="entry name" value="RESPONSE_REGULATORY"/>
    <property type="match status" value="2"/>
</dbReference>
<evidence type="ECO:0000256" key="5">
    <source>
        <dbReference type="SAM" id="MobiDB-lite"/>
    </source>
</evidence>
<evidence type="ECO:0000259" key="6">
    <source>
        <dbReference type="PROSITE" id="PS50109"/>
    </source>
</evidence>
<feature type="domain" description="Histidine kinase" evidence="6">
    <location>
        <begin position="318"/>
        <end position="533"/>
    </location>
</feature>
<dbReference type="SMART" id="SM00388">
    <property type="entry name" value="HisKA"/>
    <property type="match status" value="1"/>
</dbReference>
<dbReference type="InterPro" id="IPR003661">
    <property type="entry name" value="HisK_dim/P_dom"/>
</dbReference>
<dbReference type="SUPFAM" id="SSF55874">
    <property type="entry name" value="ATPase domain of HSP90 chaperone/DNA topoisomerase II/histidine kinase"/>
    <property type="match status" value="1"/>
</dbReference>
<accession>A0A368X9U3</accession>
<comment type="caution">
    <text evidence="8">The sequence shown here is derived from an EMBL/GenBank/DDBJ whole genome shotgun (WGS) entry which is preliminary data.</text>
</comment>
<feature type="domain" description="Response regulatory" evidence="7">
    <location>
        <begin position="17"/>
        <end position="134"/>
    </location>
</feature>
<dbReference type="InterPro" id="IPR003594">
    <property type="entry name" value="HATPase_dom"/>
</dbReference>
<dbReference type="InterPro" id="IPR001789">
    <property type="entry name" value="Sig_transdc_resp-reg_receiver"/>
</dbReference>
<feature type="modified residue" description="4-aspartylphosphate" evidence="4">
    <location>
        <position position="67"/>
    </location>
</feature>
<dbReference type="EMBL" id="QPJK01000015">
    <property type="protein sequence ID" value="RCW64489.1"/>
    <property type="molecule type" value="Genomic_DNA"/>
</dbReference>
<keyword evidence="8" id="KW-0808">Transferase</keyword>
<evidence type="ECO:0000259" key="7">
    <source>
        <dbReference type="PROSITE" id="PS50110"/>
    </source>
</evidence>
<proteinExistence type="predicted"/>
<name>A0A368X9U3_9BURK</name>
<feature type="modified residue" description="4-aspartylphosphate" evidence="4">
    <location>
        <position position="222"/>
    </location>
</feature>
<dbReference type="EC" id="2.7.13.3" evidence="2"/>
<dbReference type="GO" id="GO:0000155">
    <property type="term" value="F:phosphorelay sensor kinase activity"/>
    <property type="evidence" value="ECO:0007669"/>
    <property type="project" value="InterPro"/>
</dbReference>
<dbReference type="InterPro" id="IPR036890">
    <property type="entry name" value="HATPase_C_sf"/>
</dbReference>
<dbReference type="Pfam" id="PF02518">
    <property type="entry name" value="HATPase_c"/>
    <property type="match status" value="1"/>
</dbReference>
<sequence>MNPLAPPPARAPGAGARCLVVDDHEAMRRITVNQLRQLGVEQVQTAKNGAEALRLMKSHRFDVVLSDWNMPVMSGIELLEAIRADKQLFATPFILVTAEAERGGVEHAIACGVTSLLLKPYVPRQLMARLERALAAKPRAPQPAHAAPGAATVQAAAPTGAAAAPPEHDPRPSILIVDDTADNLVLLSQLFKGEFRVRLAQTGSKALEFATSDEPPDLVLLDIMMPGMDGFEVARAMREHPVAQGIPIIFITAMASADARLQGLDLGAVDFITKPIDPATLKPRIRNFMRYVQLRKDLQVEFDAMVETAQLREDVERMTRHDVKAPLAGALGLIQAVLEDDSLARRQTEHLRLAEKSVMQALNLINLSSELYRIENGSFKLHAEPVRIGDVLRRIAEMDRVAFAAKGLAISVDTDLPVGEDVPLASGDATLCYSVFQNLVKNACEAAPQGTKVSIQLLDQTPLRVDIQNVGVVPAAIRERFFEKYVTAGKRGGSGIGTYSARLLAQAQRGDIGLEVSDAQNWTRVSVTLPRHGGPS</sequence>
<evidence type="ECO:0000313" key="8">
    <source>
        <dbReference type="EMBL" id="RCW64489.1"/>
    </source>
</evidence>
<dbReference type="InterPro" id="IPR036097">
    <property type="entry name" value="HisK_dim/P_sf"/>
</dbReference>
<organism evidence="8 9">
    <name type="scientific">Pseudorhodoferax soli</name>
    <dbReference type="NCBI Taxonomy" id="545864"/>
    <lineage>
        <taxon>Bacteria</taxon>
        <taxon>Pseudomonadati</taxon>
        <taxon>Pseudomonadota</taxon>
        <taxon>Betaproteobacteria</taxon>
        <taxon>Burkholderiales</taxon>
        <taxon>Comamonadaceae</taxon>
    </lineage>
</organism>
<dbReference type="Gene3D" id="3.30.565.10">
    <property type="entry name" value="Histidine kinase-like ATPase, C-terminal domain"/>
    <property type="match status" value="1"/>
</dbReference>
<dbReference type="CDD" id="cd00082">
    <property type="entry name" value="HisKA"/>
    <property type="match status" value="1"/>
</dbReference>
<keyword evidence="9" id="KW-1185">Reference proteome</keyword>
<dbReference type="PANTHER" id="PTHR43547:SF2">
    <property type="entry name" value="HYBRID SIGNAL TRANSDUCTION HISTIDINE KINASE C"/>
    <property type="match status" value="1"/>
</dbReference>
<gene>
    <name evidence="8" type="ORF">DES41_115113</name>
</gene>
<dbReference type="OrthoDB" id="8874570at2"/>
<evidence type="ECO:0000256" key="3">
    <source>
        <dbReference type="ARBA" id="ARBA00022553"/>
    </source>
</evidence>
<dbReference type="PROSITE" id="PS50109">
    <property type="entry name" value="HIS_KIN"/>
    <property type="match status" value="1"/>
</dbReference>
<dbReference type="SUPFAM" id="SSF52172">
    <property type="entry name" value="CheY-like"/>
    <property type="match status" value="2"/>
</dbReference>
<reference evidence="8 9" key="1">
    <citation type="submission" date="2018-07" db="EMBL/GenBank/DDBJ databases">
        <title>Genomic Encyclopedia of Type Strains, Phase IV (KMG-IV): sequencing the most valuable type-strain genomes for metagenomic binning, comparative biology and taxonomic classification.</title>
        <authorList>
            <person name="Goeker M."/>
        </authorList>
    </citation>
    <scope>NUCLEOTIDE SEQUENCE [LARGE SCALE GENOMIC DNA]</scope>
    <source>
        <strain evidence="8 9">DSM 21634</strain>
    </source>
</reference>
<feature type="domain" description="Response regulatory" evidence="7">
    <location>
        <begin position="173"/>
        <end position="289"/>
    </location>
</feature>
<dbReference type="Pfam" id="PF00072">
    <property type="entry name" value="Response_reg"/>
    <property type="match status" value="2"/>
</dbReference>
<evidence type="ECO:0000256" key="2">
    <source>
        <dbReference type="ARBA" id="ARBA00012438"/>
    </source>
</evidence>
<evidence type="ECO:0000313" key="9">
    <source>
        <dbReference type="Proteomes" id="UP000252884"/>
    </source>
</evidence>
<dbReference type="Gene3D" id="3.40.50.2300">
    <property type="match status" value="2"/>
</dbReference>
<dbReference type="Gene3D" id="1.10.287.130">
    <property type="match status" value="1"/>
</dbReference>
<protein>
    <recommendedName>
        <fullName evidence="2">histidine kinase</fullName>
        <ecNumber evidence="2">2.7.13.3</ecNumber>
    </recommendedName>
</protein>
<keyword evidence="3 4" id="KW-0597">Phosphoprotein</keyword>